<sequence length="105" mass="12305">MKELIWQGSSYDDLKAFPMDAKQNAGFQLHKVQQGDDPNDWKPMPRIDTGVREIRIKVESGEFRVIYIANIGPRIYVLHCFQKKTQQTNQRDIELAQARFKAIKR</sequence>
<evidence type="ECO:0008006" key="3">
    <source>
        <dbReference type="Google" id="ProtNLM"/>
    </source>
</evidence>
<dbReference type="InterPro" id="IPR009241">
    <property type="entry name" value="HigB-like"/>
</dbReference>
<dbReference type="EMBL" id="QJPH01000349">
    <property type="protein sequence ID" value="PZN76863.1"/>
    <property type="molecule type" value="Genomic_DNA"/>
</dbReference>
<protein>
    <recommendedName>
        <fullName evidence="3">Type II toxin-antitoxin system RelE/ParE family toxin</fullName>
    </recommendedName>
</protein>
<dbReference type="Pfam" id="PF05973">
    <property type="entry name" value="Gp49"/>
    <property type="match status" value="1"/>
</dbReference>
<name>A0A2W4R028_9GAMM</name>
<organism evidence="1 2">
    <name type="scientific">Candidatus Methylumidiphilus alinenensis</name>
    <dbReference type="NCBI Taxonomy" id="2202197"/>
    <lineage>
        <taxon>Bacteria</taxon>
        <taxon>Pseudomonadati</taxon>
        <taxon>Pseudomonadota</taxon>
        <taxon>Gammaproteobacteria</taxon>
        <taxon>Methylococcales</taxon>
        <taxon>Candidatus Methylumidiphilus</taxon>
    </lineage>
</organism>
<dbReference type="AlphaFoldDB" id="A0A2W4R028"/>
<proteinExistence type="predicted"/>
<reference evidence="1 2" key="1">
    <citation type="journal article" date="2018" name="Aquat. Microb. Ecol.">
        <title>Gammaproteobacterial methanotrophs dominate.</title>
        <authorList>
            <person name="Rissanen A.J."/>
            <person name="Saarenheimo J."/>
            <person name="Tiirola M."/>
            <person name="Peura S."/>
            <person name="Aalto S.L."/>
            <person name="Karvinen A."/>
            <person name="Nykanen H."/>
        </authorList>
    </citation>
    <scope>NUCLEOTIDE SEQUENCE [LARGE SCALE GENOMIC DNA]</scope>
    <source>
        <strain evidence="1">AMbin10</strain>
    </source>
</reference>
<evidence type="ECO:0000313" key="2">
    <source>
        <dbReference type="Proteomes" id="UP000249396"/>
    </source>
</evidence>
<comment type="caution">
    <text evidence="1">The sequence shown here is derived from an EMBL/GenBank/DDBJ whole genome shotgun (WGS) entry which is preliminary data.</text>
</comment>
<dbReference type="Proteomes" id="UP000249396">
    <property type="component" value="Unassembled WGS sequence"/>
</dbReference>
<evidence type="ECO:0000313" key="1">
    <source>
        <dbReference type="EMBL" id="PZN76863.1"/>
    </source>
</evidence>
<gene>
    <name evidence="1" type="ORF">DM484_15740</name>
</gene>
<accession>A0A2W4R028</accession>